<evidence type="ECO:0000256" key="4">
    <source>
        <dbReference type="ARBA" id="ARBA00022481"/>
    </source>
</evidence>
<dbReference type="GO" id="GO:0006629">
    <property type="term" value="P:lipid metabolic process"/>
    <property type="evidence" value="ECO:0007669"/>
    <property type="project" value="UniProtKB-KW"/>
</dbReference>
<comment type="catalytic activity">
    <reaction evidence="26">
        <text>octan-3-one + NADPH + O2 + H(+) = pentyl propanoate + NADP(+) + H2O</text>
        <dbReference type="Rhea" id="RHEA:54840"/>
        <dbReference type="ChEBI" id="CHEBI:15377"/>
        <dbReference type="ChEBI" id="CHEBI:15378"/>
        <dbReference type="ChEBI" id="CHEBI:15379"/>
        <dbReference type="ChEBI" id="CHEBI:57783"/>
        <dbReference type="ChEBI" id="CHEBI:58349"/>
        <dbReference type="ChEBI" id="CHEBI:80946"/>
        <dbReference type="ChEBI" id="CHEBI:87373"/>
    </reaction>
    <physiologicalReaction direction="left-to-right" evidence="26">
        <dbReference type="Rhea" id="RHEA:54841"/>
    </physiologicalReaction>
</comment>
<comment type="cofactor">
    <cofactor evidence="1 27 28">
        <name>FAD</name>
        <dbReference type="ChEBI" id="CHEBI:57692"/>
    </cofactor>
</comment>
<keyword evidence="9" id="KW-0492">Microsome</keyword>
<keyword evidence="12 27" id="KW-0560">Oxidoreductase</keyword>
<evidence type="ECO:0000256" key="14">
    <source>
        <dbReference type="ARBA" id="ARBA00023098"/>
    </source>
</evidence>
<comment type="catalytic activity">
    <reaction evidence="22">
        <text>octan-3-one + NADPH + O2 + H(+) = ethyl hexanoate + NADP(+) + H2O</text>
        <dbReference type="Rhea" id="RHEA:54856"/>
        <dbReference type="ChEBI" id="CHEBI:15377"/>
        <dbReference type="ChEBI" id="CHEBI:15378"/>
        <dbReference type="ChEBI" id="CHEBI:15379"/>
        <dbReference type="ChEBI" id="CHEBI:57783"/>
        <dbReference type="ChEBI" id="CHEBI:58349"/>
        <dbReference type="ChEBI" id="CHEBI:80946"/>
        <dbReference type="ChEBI" id="CHEBI:86055"/>
    </reaction>
    <physiologicalReaction direction="left-to-right" evidence="22">
        <dbReference type="Rhea" id="RHEA:54857"/>
    </physiologicalReaction>
</comment>
<comment type="catalytic activity">
    <reaction evidence="21">
        <text>hexan-3-one + NADPH + O2 + H(+) = ethyl butanoate + NADP(+) + H2O</text>
        <dbReference type="Rhea" id="RHEA:54844"/>
        <dbReference type="ChEBI" id="CHEBI:15377"/>
        <dbReference type="ChEBI" id="CHEBI:15378"/>
        <dbReference type="ChEBI" id="CHEBI:15379"/>
        <dbReference type="ChEBI" id="CHEBI:57783"/>
        <dbReference type="ChEBI" id="CHEBI:58349"/>
        <dbReference type="ChEBI" id="CHEBI:88764"/>
        <dbReference type="ChEBI" id="CHEBI:89891"/>
    </reaction>
    <physiologicalReaction direction="left-to-right" evidence="21">
        <dbReference type="Rhea" id="RHEA:54845"/>
    </physiologicalReaction>
</comment>
<dbReference type="InParanoid" id="F6VVX0"/>
<dbReference type="PANTHER" id="PTHR23023">
    <property type="entry name" value="DIMETHYLANILINE MONOOXYGENASE"/>
    <property type="match status" value="1"/>
</dbReference>
<evidence type="ECO:0000256" key="19">
    <source>
        <dbReference type="ARBA" id="ARBA00047855"/>
    </source>
</evidence>
<evidence type="ECO:0000256" key="7">
    <source>
        <dbReference type="ARBA" id="ARBA00022692"/>
    </source>
</evidence>
<evidence type="ECO:0000256" key="20">
    <source>
        <dbReference type="ARBA" id="ARBA00047864"/>
    </source>
</evidence>
<evidence type="ECO:0000256" key="8">
    <source>
        <dbReference type="ARBA" id="ARBA00022827"/>
    </source>
</evidence>
<comment type="catalytic activity">
    <reaction evidence="23">
        <text>(2E)-geranial + NADPH + O2 + H(+) = (1E)-2,6-dimethylhepta-1,5-dien-1-yl formate + NADP(+) + H2O</text>
        <dbReference type="Rhea" id="RHEA:54860"/>
        <dbReference type="ChEBI" id="CHEBI:15377"/>
        <dbReference type="ChEBI" id="CHEBI:15378"/>
        <dbReference type="ChEBI" id="CHEBI:15379"/>
        <dbReference type="ChEBI" id="CHEBI:16980"/>
        <dbReference type="ChEBI" id="CHEBI:57783"/>
        <dbReference type="ChEBI" id="CHEBI:58349"/>
        <dbReference type="ChEBI" id="CHEBI:138375"/>
    </reaction>
    <physiologicalReaction direction="left-to-right" evidence="23">
        <dbReference type="Rhea" id="RHEA:54861"/>
    </physiologicalReaction>
</comment>
<dbReference type="GeneTree" id="ENSGT00940000167297"/>
<protein>
    <recommendedName>
        <fullName evidence="28">Flavin-containing monooxygenase</fullName>
        <ecNumber evidence="28">1.-.-.-</ecNumber>
    </recommendedName>
</protein>
<dbReference type="RefSeq" id="XP_028936872.1">
    <property type="nucleotide sequence ID" value="XM_029081039.2"/>
</dbReference>
<evidence type="ECO:0000256" key="11">
    <source>
        <dbReference type="ARBA" id="ARBA00022989"/>
    </source>
</evidence>
<accession>F6VVX0</accession>
<gene>
    <name evidence="30" type="primary">LOC100084386</name>
</gene>
<keyword evidence="14" id="KW-0443">Lipid metabolism</keyword>
<dbReference type="PRINTS" id="PR00370">
    <property type="entry name" value="FMOXYGENASE"/>
</dbReference>
<evidence type="ECO:0000256" key="27">
    <source>
        <dbReference type="PIRNR" id="PIRNR000332"/>
    </source>
</evidence>
<dbReference type="HOGENOM" id="CLU_006909_8_2_1"/>
<dbReference type="SUPFAM" id="SSF51905">
    <property type="entry name" value="FAD/NAD(P)-binding domain"/>
    <property type="match status" value="2"/>
</dbReference>
<keyword evidence="15 27" id="KW-0472">Membrane</keyword>
<comment type="similarity">
    <text evidence="3 27 28">Belongs to the FMO family.</text>
</comment>
<dbReference type="OrthoDB" id="66881at2759"/>
<dbReference type="InterPro" id="IPR002257">
    <property type="entry name" value="Flavin_mOase_5"/>
</dbReference>
<dbReference type="Bgee" id="ENSOANG00000000894">
    <property type="expression patterns" value="Expressed in adult mammalian kidney and 2 other cell types or tissues"/>
</dbReference>
<evidence type="ECO:0000256" key="24">
    <source>
        <dbReference type="ARBA" id="ARBA00048990"/>
    </source>
</evidence>
<evidence type="ECO:0000256" key="2">
    <source>
        <dbReference type="ARBA" id="ARBA00004524"/>
    </source>
</evidence>
<keyword evidence="13 27" id="KW-0503">Monooxygenase</keyword>
<organism evidence="30 31">
    <name type="scientific">Ornithorhynchus anatinus</name>
    <name type="common">Duckbill platypus</name>
    <dbReference type="NCBI Taxonomy" id="9258"/>
    <lineage>
        <taxon>Eukaryota</taxon>
        <taxon>Metazoa</taxon>
        <taxon>Chordata</taxon>
        <taxon>Craniata</taxon>
        <taxon>Vertebrata</taxon>
        <taxon>Euteleostomi</taxon>
        <taxon>Mammalia</taxon>
        <taxon>Monotremata</taxon>
        <taxon>Ornithorhynchidae</taxon>
        <taxon>Ornithorhynchus</taxon>
    </lineage>
</organism>
<dbReference type="eggNOG" id="KOG1399">
    <property type="taxonomic scope" value="Eukaryota"/>
</dbReference>
<comment type="catalytic activity">
    <reaction evidence="19">
        <text>sulcatone + NADPH + O2 + H(+) = 4-methylpent-3-en-1-yl acetate + NADP(+) + H2O</text>
        <dbReference type="Rhea" id="RHEA:54864"/>
        <dbReference type="ChEBI" id="CHEBI:15377"/>
        <dbReference type="ChEBI" id="CHEBI:15378"/>
        <dbReference type="ChEBI" id="CHEBI:15379"/>
        <dbReference type="ChEBI" id="CHEBI:16310"/>
        <dbReference type="ChEBI" id="CHEBI:57783"/>
        <dbReference type="ChEBI" id="CHEBI:58349"/>
        <dbReference type="ChEBI" id="CHEBI:138373"/>
    </reaction>
    <physiologicalReaction direction="left-to-right" evidence="19">
        <dbReference type="Rhea" id="RHEA:54865"/>
    </physiologicalReaction>
</comment>
<dbReference type="FunFam" id="3.50.50.60:FF:000073">
    <property type="entry name" value="Dimethylaniline monooxygenase [N-oxide-forming]"/>
    <property type="match status" value="1"/>
</dbReference>
<dbReference type="STRING" id="9258.ENSOANP00000001391"/>
<evidence type="ECO:0000256" key="10">
    <source>
        <dbReference type="ARBA" id="ARBA00022857"/>
    </source>
</evidence>
<evidence type="ECO:0000256" key="16">
    <source>
        <dbReference type="ARBA" id="ARBA00045722"/>
    </source>
</evidence>
<evidence type="ECO:0000256" key="5">
    <source>
        <dbReference type="ARBA" id="ARBA00022553"/>
    </source>
</evidence>
<dbReference type="Pfam" id="PF00743">
    <property type="entry name" value="FMO-like"/>
    <property type="match status" value="1"/>
</dbReference>
<dbReference type="Proteomes" id="UP000002279">
    <property type="component" value="Unplaced"/>
</dbReference>
<evidence type="ECO:0000256" key="25">
    <source>
        <dbReference type="ARBA" id="ARBA00049443"/>
    </source>
</evidence>
<dbReference type="EC" id="1.-.-.-" evidence="28"/>
<evidence type="ECO:0000313" key="30">
    <source>
        <dbReference type="Ensembl" id="ENSOANP00000001391.2"/>
    </source>
</evidence>
<dbReference type="InterPro" id="IPR036188">
    <property type="entry name" value="FAD/NAD-bd_sf"/>
</dbReference>
<dbReference type="InterPro" id="IPR020946">
    <property type="entry name" value="Flavin_mOase-like"/>
</dbReference>
<dbReference type="AlphaFoldDB" id="F6VVX0"/>
<dbReference type="GO" id="GO:0050661">
    <property type="term" value="F:NADP binding"/>
    <property type="evidence" value="ECO:0007669"/>
    <property type="project" value="InterPro"/>
</dbReference>
<dbReference type="GO" id="GO:0005789">
    <property type="term" value="C:endoplasmic reticulum membrane"/>
    <property type="evidence" value="ECO:0007669"/>
    <property type="project" value="UniProtKB-SubCell"/>
</dbReference>
<dbReference type="FunFam" id="3.50.50.60:FF:000409">
    <property type="entry name" value="Dimethylaniline monooxygenase [N-oxide-forming]"/>
    <property type="match status" value="1"/>
</dbReference>
<comment type="catalytic activity">
    <reaction evidence="17">
        <text>hexan-3-one + NADPH + O2 + H(+) = propyl propanoate + NADP(+) + H2O</text>
        <dbReference type="Rhea" id="RHEA:54848"/>
        <dbReference type="ChEBI" id="CHEBI:15377"/>
        <dbReference type="ChEBI" id="CHEBI:15378"/>
        <dbReference type="ChEBI" id="CHEBI:15379"/>
        <dbReference type="ChEBI" id="CHEBI:57783"/>
        <dbReference type="ChEBI" id="CHEBI:58349"/>
        <dbReference type="ChEBI" id="CHEBI:89828"/>
        <dbReference type="ChEBI" id="CHEBI:89891"/>
    </reaction>
    <physiologicalReaction direction="left-to-right" evidence="17">
        <dbReference type="Rhea" id="RHEA:54849"/>
    </physiologicalReaction>
</comment>
<comment type="catalytic activity">
    <reaction evidence="25">
        <text>N,N-dimethylaniline + NADPH + O2 + H(+) = N,N-dimethylaniline N-oxide + NADP(+) + H2O</text>
        <dbReference type="Rhea" id="RHEA:24468"/>
        <dbReference type="ChEBI" id="CHEBI:15377"/>
        <dbReference type="ChEBI" id="CHEBI:15378"/>
        <dbReference type="ChEBI" id="CHEBI:15379"/>
        <dbReference type="ChEBI" id="CHEBI:16269"/>
        <dbReference type="ChEBI" id="CHEBI:17735"/>
        <dbReference type="ChEBI" id="CHEBI:57783"/>
        <dbReference type="ChEBI" id="CHEBI:58349"/>
        <dbReference type="EC" id="1.14.13.8"/>
    </reaction>
    <physiologicalReaction direction="left-to-right" evidence="25">
        <dbReference type="Rhea" id="RHEA:24469"/>
    </physiologicalReaction>
</comment>
<dbReference type="GeneID" id="100084386"/>
<dbReference type="InterPro" id="IPR050346">
    <property type="entry name" value="FMO-like"/>
</dbReference>
<evidence type="ECO:0000313" key="31">
    <source>
        <dbReference type="Proteomes" id="UP000002279"/>
    </source>
</evidence>
<evidence type="ECO:0000256" key="22">
    <source>
        <dbReference type="ARBA" id="ARBA00048459"/>
    </source>
</evidence>
<keyword evidence="10 27" id="KW-0521">NADP</keyword>
<evidence type="ECO:0000256" key="1">
    <source>
        <dbReference type="ARBA" id="ARBA00001974"/>
    </source>
</evidence>
<reference evidence="30" key="1">
    <citation type="submission" date="2025-08" db="UniProtKB">
        <authorList>
            <consortium name="Ensembl"/>
        </authorList>
    </citation>
    <scope>IDENTIFICATION</scope>
    <source>
        <strain evidence="30">Glennie</strain>
    </source>
</reference>
<reference evidence="30" key="2">
    <citation type="submission" date="2025-09" db="UniProtKB">
        <authorList>
            <consortium name="Ensembl"/>
        </authorList>
    </citation>
    <scope>IDENTIFICATION</scope>
    <source>
        <strain evidence="30">Glennie</strain>
    </source>
</reference>
<dbReference type="PRINTS" id="PR01125">
    <property type="entry name" value="FMOXYGENASE5"/>
</dbReference>
<evidence type="ECO:0000256" key="18">
    <source>
        <dbReference type="ARBA" id="ARBA00047574"/>
    </source>
</evidence>
<evidence type="ECO:0000256" key="23">
    <source>
        <dbReference type="ARBA" id="ARBA00048989"/>
    </source>
</evidence>
<proteinExistence type="inferred from homology"/>
<evidence type="ECO:0000256" key="13">
    <source>
        <dbReference type="ARBA" id="ARBA00023033"/>
    </source>
</evidence>
<dbReference type="OMA" id="PEWPKGP"/>
<dbReference type="Ensembl" id="ENSOANT00000001392.2">
    <property type="protein sequence ID" value="ENSOANP00000001391.2"/>
    <property type="gene ID" value="ENSOANG00000000894.3"/>
</dbReference>
<evidence type="ECO:0000256" key="9">
    <source>
        <dbReference type="ARBA" id="ARBA00022848"/>
    </source>
</evidence>
<evidence type="ECO:0000256" key="15">
    <source>
        <dbReference type="ARBA" id="ARBA00023136"/>
    </source>
</evidence>
<keyword evidence="8 27" id="KW-0274">FAD</keyword>
<comment type="function">
    <text evidence="16">Acts as a Baeyer-Villiger monooxygenase on a broad range of substrates. Catalyzes the insertion of an oxygen atom into a carbon-carbon bond adjacent to a carbonyl, which converts ketones to esters. Active on diverse carbonyl compounds, whereas soft nucleophiles are mostly non- or poorly reactive. In contrast with other forms of FMO it is non- or poorly active on 'classical' substrates such as drugs, pesticides, and dietary components containing soft nucleophilic heteroatoms. Able to oxidize drug molecules bearing a carbonyl group on an aliphatic chain, such as nabumetone and pentoxifylline. Also, in the absence of substrates, shows slow but yet significant NADPH oxidase activity. Acts as a positive modulator of cholesterol biosynthesis as well as glucose homeostasis, promoting metabolic aging via pleiotropic effects.</text>
</comment>
<evidence type="ECO:0000256" key="26">
    <source>
        <dbReference type="ARBA" id="ARBA00049475"/>
    </source>
</evidence>
<dbReference type="InterPro" id="IPR000960">
    <property type="entry name" value="Flavin_mOase"/>
</dbReference>
<dbReference type="Gene3D" id="3.50.50.60">
    <property type="entry name" value="FAD/NAD(P)-binding domain"/>
    <property type="match status" value="2"/>
</dbReference>
<comment type="catalytic activity">
    <reaction evidence="24">
        <text>heptan-4-one + NADPH + O2 + H(+) = propyl butanoate + NADP(+) + H2O</text>
        <dbReference type="Rhea" id="RHEA:54852"/>
        <dbReference type="ChEBI" id="CHEBI:15377"/>
        <dbReference type="ChEBI" id="CHEBI:15378"/>
        <dbReference type="ChEBI" id="CHEBI:15379"/>
        <dbReference type="ChEBI" id="CHEBI:57783"/>
        <dbReference type="ChEBI" id="CHEBI:58349"/>
        <dbReference type="ChEBI" id="CHEBI:89484"/>
        <dbReference type="ChEBI" id="CHEBI:89719"/>
    </reaction>
    <physiologicalReaction direction="left-to-right" evidence="24">
        <dbReference type="Rhea" id="RHEA:54853"/>
    </physiologicalReaction>
</comment>
<evidence type="ECO:0000256" key="12">
    <source>
        <dbReference type="ARBA" id="ARBA00023002"/>
    </source>
</evidence>
<name>F6VVX0_ORNAN</name>
<sequence length="537" mass="60582">MAKSVAVIGAGSCGLPAIKCCLDEGLEPTCFEKSDHIGGLWKFQEYSIEGRASIYKSLTINTSKEMMYYSDFPIPEDYPNYMHNSQIMDYFHSYAKHFDLLKYINFKTTVLSLKKRPDFSVTGQWEVVTETQGEKKSAIFDAVLVCTGHHIDPYLPLESFPGISKFKGQYLHSRDYKYPEKFKDKRVVMIGLGNSGADITVDLSHSATKVFLSTRSGSWVLNRVSDAGYPLDVIHFTRFKNFIRHVVPLGLLNLWGENKLNSRFNHANYGLKPPFRFLSKYPIVGDDLPNAIISGRVAMKPNVKEFTETAVIFEDGTREEDIDVVIFATGYSFSFPFLEESVLKINRNHQVSLYKFIFPPYLEKPTLAIIGHIQPLGAIMPVAELQARGAIRVFKGLIQLPKEDVMMADIIKKIKDNEKRYVPSLHITLQVQYIDYMDEMATFVGVKPPLLLLFLTDPRLAWEVLFGPCSPAQFRLTGPGKWAGARASILAQRARIVKATKTRLPPSPGPDHPFSLPLLLVKSIGLFALFAVICIYL</sequence>
<keyword evidence="7 29" id="KW-0812">Transmembrane</keyword>
<evidence type="ECO:0000256" key="28">
    <source>
        <dbReference type="RuleBase" id="RU361177"/>
    </source>
</evidence>
<keyword evidence="6 27" id="KW-0285">Flavoprotein</keyword>
<dbReference type="GO" id="GO:0050660">
    <property type="term" value="F:flavin adenine dinucleotide binding"/>
    <property type="evidence" value="ECO:0007669"/>
    <property type="project" value="InterPro"/>
</dbReference>
<dbReference type="FunFam" id="3.50.50.60:FF:000042">
    <property type="entry name" value="Dimethylaniline monooxygenase [N-oxide-forming]"/>
    <property type="match status" value="1"/>
</dbReference>
<keyword evidence="27" id="KW-0256">Endoplasmic reticulum</keyword>
<evidence type="ECO:0000256" key="17">
    <source>
        <dbReference type="ARBA" id="ARBA00047426"/>
    </source>
</evidence>
<keyword evidence="5" id="KW-0597">Phosphoprotein</keyword>
<feature type="transmembrane region" description="Helical" evidence="29">
    <location>
        <begin position="514"/>
        <end position="536"/>
    </location>
</feature>
<keyword evidence="31" id="KW-1185">Reference proteome</keyword>
<dbReference type="GO" id="GO:0004499">
    <property type="term" value="F:N,N-dimethylaniline monooxygenase activity"/>
    <property type="evidence" value="ECO:0000318"/>
    <property type="project" value="GO_Central"/>
</dbReference>
<comment type="catalytic activity">
    <reaction evidence="18">
        <text>heptan-2-one + NADPH + O2 + H(+) = pentyl acetate + NADP(+) + H2O</text>
        <dbReference type="Rhea" id="RHEA:54836"/>
        <dbReference type="ChEBI" id="CHEBI:5672"/>
        <dbReference type="ChEBI" id="CHEBI:15377"/>
        <dbReference type="ChEBI" id="CHEBI:15378"/>
        <dbReference type="ChEBI" id="CHEBI:15379"/>
        <dbReference type="ChEBI" id="CHEBI:57783"/>
        <dbReference type="ChEBI" id="CHEBI:58349"/>
        <dbReference type="ChEBI" id="CHEBI:87362"/>
    </reaction>
    <physiologicalReaction direction="left-to-right" evidence="18">
        <dbReference type="Rhea" id="RHEA:54837"/>
    </physiologicalReaction>
</comment>
<keyword evidence="4" id="KW-0488">Methylation</keyword>
<dbReference type="KEGG" id="oaa:100084386"/>
<evidence type="ECO:0000256" key="21">
    <source>
        <dbReference type="ARBA" id="ARBA00047977"/>
    </source>
</evidence>
<evidence type="ECO:0000256" key="29">
    <source>
        <dbReference type="SAM" id="Phobius"/>
    </source>
</evidence>
<keyword evidence="11 29" id="KW-1133">Transmembrane helix</keyword>
<comment type="catalytic activity">
    <reaction evidence="20">
        <text>NADPH + O2 + H(+) = H2O2 + NADP(+)</text>
        <dbReference type="Rhea" id="RHEA:11260"/>
        <dbReference type="ChEBI" id="CHEBI:15378"/>
        <dbReference type="ChEBI" id="CHEBI:15379"/>
        <dbReference type="ChEBI" id="CHEBI:16240"/>
        <dbReference type="ChEBI" id="CHEBI:57783"/>
        <dbReference type="ChEBI" id="CHEBI:58349"/>
        <dbReference type="EC" id="1.6.3.1"/>
    </reaction>
    <physiologicalReaction direction="left-to-right" evidence="20">
        <dbReference type="Rhea" id="RHEA:11261"/>
    </physiologicalReaction>
</comment>
<dbReference type="PIRSF" id="PIRSF000332">
    <property type="entry name" value="FMO"/>
    <property type="match status" value="1"/>
</dbReference>
<comment type="subcellular location">
    <subcellularLocation>
        <location evidence="27">Endoplasmic reticulum membrane</location>
    </subcellularLocation>
    <subcellularLocation>
        <location evidence="2">Microsome membrane</location>
    </subcellularLocation>
</comment>
<evidence type="ECO:0000256" key="3">
    <source>
        <dbReference type="ARBA" id="ARBA00009183"/>
    </source>
</evidence>
<evidence type="ECO:0000256" key="6">
    <source>
        <dbReference type="ARBA" id="ARBA00022630"/>
    </source>
</evidence>
<dbReference type="GO" id="GO:0016174">
    <property type="term" value="F:NAD(P)H oxidase H2O2-forming activity"/>
    <property type="evidence" value="ECO:0007669"/>
    <property type="project" value="UniProtKB-EC"/>
</dbReference>